<dbReference type="EMBL" id="LMWP01000048">
    <property type="protein sequence ID" value="KUN17624.1"/>
    <property type="molecule type" value="Genomic_DNA"/>
</dbReference>
<reference evidence="2 3" key="1">
    <citation type="submission" date="2015-10" db="EMBL/GenBank/DDBJ databases">
        <title>Draft genome sequence of Streptomyces corchorusii DSM 40340, type strain for the species Streptomyces corchorusii.</title>
        <authorList>
            <person name="Ruckert C."/>
            <person name="Winkler A."/>
            <person name="Kalinowski J."/>
            <person name="Kampfer P."/>
            <person name="Glaeser S."/>
        </authorList>
    </citation>
    <scope>NUCLEOTIDE SEQUENCE [LARGE SCALE GENOMIC DNA]</scope>
    <source>
        <strain evidence="2 3">DSM 40340</strain>
    </source>
</reference>
<evidence type="ECO:0000256" key="1">
    <source>
        <dbReference type="SAM" id="MobiDB-lite"/>
    </source>
</evidence>
<evidence type="ECO:0000313" key="2">
    <source>
        <dbReference type="EMBL" id="KUN17624.1"/>
    </source>
</evidence>
<evidence type="ECO:0008006" key="4">
    <source>
        <dbReference type="Google" id="ProtNLM"/>
    </source>
</evidence>
<protein>
    <recommendedName>
        <fullName evidence="4">Sulfotransferase family protein</fullName>
    </recommendedName>
</protein>
<keyword evidence="3" id="KW-1185">Reference proteome</keyword>
<sequence>MLVMHDSGLIFVRTRKAAGTSVEIALSRHAGQADIITSMSPRDEALRTAEGGRAPQHHLVHGYTPDREPVPPGRGPGVRFYNHMPAREIRQQLGADTWDRYLTVCLERSPYEKVVSLYFHRHRTEPRIPIGEFIESGEFHDAFNWPLYTDAGGEVMVDTVIHHEHLQAGLDALCTRVGLPALVLPRAKSQFRPPGSDYRQILTPAARRAIEEAYAPEFAHHGYRW</sequence>
<proteinExistence type="predicted"/>
<organism evidence="2 3">
    <name type="scientific">Streptomyces corchorusii</name>
    <name type="common">Streptomyces chibaensis</name>
    <dbReference type="NCBI Taxonomy" id="1903"/>
    <lineage>
        <taxon>Bacteria</taxon>
        <taxon>Bacillati</taxon>
        <taxon>Actinomycetota</taxon>
        <taxon>Actinomycetes</taxon>
        <taxon>Kitasatosporales</taxon>
        <taxon>Streptomycetaceae</taxon>
        <taxon>Streptomyces</taxon>
    </lineage>
</organism>
<feature type="region of interest" description="Disordered" evidence="1">
    <location>
        <begin position="51"/>
        <end position="70"/>
    </location>
</feature>
<dbReference type="AlphaFoldDB" id="A0A117QAI4"/>
<accession>A0A117QAI4</accession>
<name>A0A117QAI4_STRCK</name>
<comment type="caution">
    <text evidence="2">The sequence shown here is derived from an EMBL/GenBank/DDBJ whole genome shotgun (WGS) entry which is preliminary data.</text>
</comment>
<dbReference type="SUPFAM" id="SSF52540">
    <property type="entry name" value="P-loop containing nucleoside triphosphate hydrolases"/>
    <property type="match status" value="1"/>
</dbReference>
<dbReference type="Proteomes" id="UP000053398">
    <property type="component" value="Unassembled WGS sequence"/>
</dbReference>
<dbReference type="RefSeq" id="WP_059266325.1">
    <property type="nucleotide sequence ID" value="NZ_KQ948370.1"/>
</dbReference>
<evidence type="ECO:0000313" key="3">
    <source>
        <dbReference type="Proteomes" id="UP000053398"/>
    </source>
</evidence>
<gene>
    <name evidence="2" type="ORF">AQJ11_37830</name>
</gene>
<dbReference type="InterPro" id="IPR027417">
    <property type="entry name" value="P-loop_NTPase"/>
</dbReference>